<dbReference type="EMBL" id="CABPSB010000035">
    <property type="protein sequence ID" value="VVE56812.1"/>
    <property type="molecule type" value="Genomic_DNA"/>
</dbReference>
<feature type="transmembrane region" description="Helical" evidence="9">
    <location>
        <begin position="159"/>
        <end position="177"/>
    </location>
</feature>
<dbReference type="InterPro" id="IPR050790">
    <property type="entry name" value="ExbB/TolQ_transport"/>
</dbReference>
<gene>
    <name evidence="11" type="ORF">PAN31108_05139</name>
</gene>
<feature type="transmembrane region" description="Helical" evidence="9">
    <location>
        <begin position="12"/>
        <end position="32"/>
    </location>
</feature>
<evidence type="ECO:0000256" key="3">
    <source>
        <dbReference type="ARBA" id="ARBA00022475"/>
    </source>
</evidence>
<evidence type="ECO:0000313" key="11">
    <source>
        <dbReference type="EMBL" id="VVE56812.1"/>
    </source>
</evidence>
<reference evidence="11 12" key="1">
    <citation type="submission" date="2019-08" db="EMBL/GenBank/DDBJ databases">
        <authorList>
            <person name="Peeters C."/>
        </authorList>
    </citation>
    <scope>NUCLEOTIDE SEQUENCE [LARGE SCALE GENOMIC DNA]</scope>
    <source>
        <strain evidence="11 12">LMG 31108</strain>
    </source>
</reference>
<dbReference type="InterPro" id="IPR002898">
    <property type="entry name" value="MotA_ExbB_proton_chnl"/>
</dbReference>
<evidence type="ECO:0000256" key="8">
    <source>
        <dbReference type="RuleBase" id="RU004057"/>
    </source>
</evidence>
<dbReference type="Pfam" id="PF01618">
    <property type="entry name" value="MotA_ExbB"/>
    <property type="match status" value="1"/>
</dbReference>
<evidence type="ECO:0000256" key="7">
    <source>
        <dbReference type="ARBA" id="ARBA00023136"/>
    </source>
</evidence>
<dbReference type="GO" id="GO:0017038">
    <property type="term" value="P:protein import"/>
    <property type="evidence" value="ECO:0007669"/>
    <property type="project" value="TreeGrafter"/>
</dbReference>
<comment type="subcellular location">
    <subcellularLocation>
        <location evidence="1">Cell membrane</location>
        <topology evidence="1">Multi-pass membrane protein</topology>
    </subcellularLocation>
    <subcellularLocation>
        <location evidence="8">Membrane</location>
        <topology evidence="8">Multi-pass membrane protein</topology>
    </subcellularLocation>
</comment>
<dbReference type="AlphaFoldDB" id="A0A5E4Z800"/>
<keyword evidence="7 9" id="KW-0472">Membrane</keyword>
<protein>
    <submittedName>
        <fullName evidence="11">MotA/TolQ/ExbB proton channel</fullName>
    </submittedName>
</protein>
<keyword evidence="6 9" id="KW-1133">Transmembrane helix</keyword>
<dbReference type="PANTHER" id="PTHR30625">
    <property type="entry name" value="PROTEIN TOLQ"/>
    <property type="match status" value="1"/>
</dbReference>
<feature type="transmembrane region" description="Helical" evidence="9">
    <location>
        <begin position="113"/>
        <end position="139"/>
    </location>
</feature>
<evidence type="ECO:0000313" key="12">
    <source>
        <dbReference type="Proteomes" id="UP000406256"/>
    </source>
</evidence>
<evidence type="ECO:0000256" key="5">
    <source>
        <dbReference type="ARBA" id="ARBA00022927"/>
    </source>
</evidence>
<evidence type="ECO:0000259" key="10">
    <source>
        <dbReference type="Pfam" id="PF01618"/>
    </source>
</evidence>
<dbReference type="PANTHER" id="PTHR30625:SF15">
    <property type="entry name" value="BIOPOLYMER TRANSPORT PROTEIN EXBB"/>
    <property type="match status" value="1"/>
</dbReference>
<evidence type="ECO:0000256" key="9">
    <source>
        <dbReference type="SAM" id="Phobius"/>
    </source>
</evidence>
<dbReference type="GO" id="GO:0005886">
    <property type="term" value="C:plasma membrane"/>
    <property type="evidence" value="ECO:0007669"/>
    <property type="project" value="UniProtKB-SubCell"/>
</dbReference>
<comment type="similarity">
    <text evidence="8">Belongs to the exbB/tolQ family.</text>
</comment>
<evidence type="ECO:0000256" key="6">
    <source>
        <dbReference type="ARBA" id="ARBA00022989"/>
    </source>
</evidence>
<evidence type="ECO:0000256" key="4">
    <source>
        <dbReference type="ARBA" id="ARBA00022692"/>
    </source>
</evidence>
<dbReference type="Proteomes" id="UP000406256">
    <property type="component" value="Unassembled WGS sequence"/>
</dbReference>
<dbReference type="OrthoDB" id="4045at2"/>
<evidence type="ECO:0000256" key="2">
    <source>
        <dbReference type="ARBA" id="ARBA00022448"/>
    </source>
</evidence>
<proteinExistence type="inferred from homology"/>
<keyword evidence="5 8" id="KW-0653">Protein transport</keyword>
<keyword evidence="2 8" id="KW-0813">Transport</keyword>
<sequence>MSFVEMNRLALASGGTLYLMVVLAFVGITVIVDRGIRLLRTHAKSERMLRQIEAMSSIDARQAEQLGEAANGLPMQEVLLAYAASRSRPGVTDLDNALEEAIYRMVPGIDRGVWVLETVITVAPLLGLFGTIVGMFHAFDVLGAPGENAMNVTSGVAEALIATAAGLAIAMSHLWFYNAMQETVRKSVHQLETLKRVLMNRQDTHVAVAHASDLTLHRSQLRI</sequence>
<dbReference type="RefSeq" id="WP_150671572.1">
    <property type="nucleotide sequence ID" value="NZ_CABPSB010000035.1"/>
</dbReference>
<organism evidence="11 12">
    <name type="scientific">Pandoraea anhela</name>
    <dbReference type="NCBI Taxonomy" id="2508295"/>
    <lineage>
        <taxon>Bacteria</taxon>
        <taxon>Pseudomonadati</taxon>
        <taxon>Pseudomonadota</taxon>
        <taxon>Betaproteobacteria</taxon>
        <taxon>Burkholderiales</taxon>
        <taxon>Burkholderiaceae</taxon>
        <taxon>Pandoraea</taxon>
    </lineage>
</organism>
<accession>A0A5E4Z800</accession>
<keyword evidence="12" id="KW-1185">Reference proteome</keyword>
<feature type="domain" description="MotA/TolQ/ExbB proton channel" evidence="10">
    <location>
        <begin position="89"/>
        <end position="192"/>
    </location>
</feature>
<evidence type="ECO:0000256" key="1">
    <source>
        <dbReference type="ARBA" id="ARBA00004651"/>
    </source>
</evidence>
<keyword evidence="3" id="KW-1003">Cell membrane</keyword>
<name>A0A5E4Z800_9BURK</name>
<keyword evidence="4 9" id="KW-0812">Transmembrane</keyword>